<organism evidence="2 3">
    <name type="scientific">Paenibacillus catalpae</name>
    <dbReference type="NCBI Taxonomy" id="1045775"/>
    <lineage>
        <taxon>Bacteria</taxon>
        <taxon>Bacillati</taxon>
        <taxon>Bacillota</taxon>
        <taxon>Bacilli</taxon>
        <taxon>Bacillales</taxon>
        <taxon>Paenibacillaceae</taxon>
        <taxon>Paenibacillus</taxon>
    </lineage>
</organism>
<dbReference type="Pfam" id="PF14270">
    <property type="entry name" value="DUF4358"/>
    <property type="match status" value="1"/>
</dbReference>
<proteinExistence type="predicted"/>
<name>A0A1I2GMX8_9BACL</name>
<reference evidence="3" key="1">
    <citation type="submission" date="2016-10" db="EMBL/GenBank/DDBJ databases">
        <authorList>
            <person name="Varghese N."/>
            <person name="Submissions S."/>
        </authorList>
    </citation>
    <scope>NUCLEOTIDE SEQUENCE [LARGE SCALE GENOMIC DNA]</scope>
    <source>
        <strain evidence="3">CGMCC 1.10784</strain>
    </source>
</reference>
<protein>
    <recommendedName>
        <fullName evidence="4">DUF4358 domain-containing protein</fullName>
    </recommendedName>
</protein>
<sequence length="163" mass="18420">MKKPMFLLLFTVLLSLMLSACSNGGNNSKSPETSLTPKEMVEKLVQPYEQPPQAELDPEGVKNLYHLDPALLEAYSIKTPLMNIKTNEVAVLKVKDAKDMETVQKAVEQRAADVQKQFESYLPDQYENAKNYKTAVKGSYLLFVMDEQADEMVTAFNAFFDEK</sequence>
<gene>
    <name evidence="2" type="ORF">SAMN05216378_5384</name>
</gene>
<dbReference type="OrthoDB" id="2605982at2"/>
<dbReference type="AlphaFoldDB" id="A0A1I2GMX8"/>
<keyword evidence="3" id="KW-1185">Reference proteome</keyword>
<dbReference type="EMBL" id="FOMT01000006">
    <property type="protein sequence ID" value="SFF19294.1"/>
    <property type="molecule type" value="Genomic_DNA"/>
</dbReference>
<feature type="signal peptide" evidence="1">
    <location>
        <begin position="1"/>
        <end position="24"/>
    </location>
</feature>
<evidence type="ECO:0000313" key="2">
    <source>
        <dbReference type="EMBL" id="SFF19294.1"/>
    </source>
</evidence>
<dbReference type="Proteomes" id="UP000198855">
    <property type="component" value="Unassembled WGS sequence"/>
</dbReference>
<feature type="chain" id="PRO_5039352762" description="DUF4358 domain-containing protein" evidence="1">
    <location>
        <begin position="25"/>
        <end position="163"/>
    </location>
</feature>
<keyword evidence="1" id="KW-0732">Signal</keyword>
<evidence type="ECO:0000256" key="1">
    <source>
        <dbReference type="SAM" id="SignalP"/>
    </source>
</evidence>
<evidence type="ECO:0008006" key="4">
    <source>
        <dbReference type="Google" id="ProtNLM"/>
    </source>
</evidence>
<evidence type="ECO:0000313" key="3">
    <source>
        <dbReference type="Proteomes" id="UP000198855"/>
    </source>
</evidence>
<dbReference type="PROSITE" id="PS51257">
    <property type="entry name" value="PROKAR_LIPOPROTEIN"/>
    <property type="match status" value="1"/>
</dbReference>
<dbReference type="STRING" id="1045775.SAMN05216378_5384"/>
<accession>A0A1I2GMX8</accession>
<dbReference type="InterPro" id="IPR025648">
    <property type="entry name" value="DUF4358"/>
</dbReference>
<dbReference type="RefSeq" id="WP_091189591.1">
    <property type="nucleotide sequence ID" value="NZ_FOMT01000006.1"/>
</dbReference>